<reference evidence="2 3" key="1">
    <citation type="submission" date="2018-02" db="EMBL/GenBank/DDBJ databases">
        <title>The genomes of Aspergillus section Nigri reveals drivers in fungal speciation.</title>
        <authorList>
            <consortium name="DOE Joint Genome Institute"/>
            <person name="Vesth T.C."/>
            <person name="Nybo J."/>
            <person name="Theobald S."/>
            <person name="Brandl J."/>
            <person name="Frisvad J.C."/>
            <person name="Nielsen K.F."/>
            <person name="Lyhne E.K."/>
            <person name="Kogle M.E."/>
            <person name="Kuo A."/>
            <person name="Riley R."/>
            <person name="Clum A."/>
            <person name="Nolan M."/>
            <person name="Lipzen A."/>
            <person name="Salamov A."/>
            <person name="Henrissat B."/>
            <person name="Wiebenga A."/>
            <person name="De vries R.P."/>
            <person name="Grigoriev I.V."/>
            <person name="Mortensen U.H."/>
            <person name="Andersen M.R."/>
            <person name="Baker S.E."/>
        </authorList>
    </citation>
    <scope>NUCLEOTIDE SEQUENCE [LARGE SCALE GENOMIC DNA]</scope>
    <source>
        <strain evidence="2 3">CBS 115571</strain>
    </source>
</reference>
<name>A0A2V5H829_ASPV1</name>
<evidence type="ECO:0000313" key="3">
    <source>
        <dbReference type="Proteomes" id="UP000249829"/>
    </source>
</evidence>
<proteinExistence type="predicted"/>
<keyword evidence="1" id="KW-0812">Transmembrane</keyword>
<organism evidence="2 3">
    <name type="scientific">Aspergillus violaceofuscus (strain CBS 115571)</name>
    <dbReference type="NCBI Taxonomy" id="1450538"/>
    <lineage>
        <taxon>Eukaryota</taxon>
        <taxon>Fungi</taxon>
        <taxon>Dikarya</taxon>
        <taxon>Ascomycota</taxon>
        <taxon>Pezizomycotina</taxon>
        <taxon>Eurotiomycetes</taxon>
        <taxon>Eurotiomycetidae</taxon>
        <taxon>Eurotiales</taxon>
        <taxon>Aspergillaceae</taxon>
        <taxon>Aspergillus</taxon>
    </lineage>
</organism>
<keyword evidence="1" id="KW-0472">Membrane</keyword>
<keyword evidence="3" id="KW-1185">Reference proteome</keyword>
<gene>
    <name evidence="2" type="ORF">BO99DRAFT_401847</name>
</gene>
<accession>A0A2V5H829</accession>
<dbReference type="AlphaFoldDB" id="A0A2V5H829"/>
<dbReference type="EMBL" id="KZ825125">
    <property type="protein sequence ID" value="PYI20475.1"/>
    <property type="molecule type" value="Genomic_DNA"/>
</dbReference>
<evidence type="ECO:0000256" key="1">
    <source>
        <dbReference type="SAM" id="Phobius"/>
    </source>
</evidence>
<feature type="transmembrane region" description="Helical" evidence="1">
    <location>
        <begin position="13"/>
        <end position="34"/>
    </location>
</feature>
<sequence length="81" mass="9163">MCLGGISAKSRHILVPSLAFSFLFLASLCDNRLLRSRPRIKQDQEACTLREALKLSPSPHYDVHLSNIEFLIIIETQLRLG</sequence>
<keyword evidence="1" id="KW-1133">Transmembrane helix</keyword>
<evidence type="ECO:0000313" key="2">
    <source>
        <dbReference type="EMBL" id="PYI20475.1"/>
    </source>
</evidence>
<dbReference type="Proteomes" id="UP000249829">
    <property type="component" value="Unassembled WGS sequence"/>
</dbReference>
<protein>
    <submittedName>
        <fullName evidence="2">Uncharacterized protein</fullName>
    </submittedName>
</protein>